<name>A0AAU9DEX3_9FUSO</name>
<evidence type="ECO:0000256" key="3">
    <source>
        <dbReference type="ARBA" id="ARBA00022692"/>
    </source>
</evidence>
<dbReference type="Pfam" id="PF13520">
    <property type="entry name" value="AA_permease_2"/>
    <property type="match status" value="1"/>
</dbReference>
<reference evidence="8 9" key="1">
    <citation type="submission" date="2022-11" db="EMBL/GenBank/DDBJ databases">
        <title>Haliovirga abyssi gen. nov., sp. nov., a mesophilic fermentative bacterium isolated from the Iheya North hydrothermal field and the proposal of Haliovirgaceae fam. nov.</title>
        <authorList>
            <person name="Miyazaki U."/>
            <person name="Tame A."/>
            <person name="Miyazaki J."/>
            <person name="Takai K."/>
            <person name="Sawayama S."/>
            <person name="Kitajima M."/>
            <person name="Okamoto A."/>
            <person name="Nakagawa S."/>
        </authorList>
    </citation>
    <scope>NUCLEOTIDE SEQUENCE [LARGE SCALE GENOMIC DNA]</scope>
    <source>
        <strain evidence="8 9">IC12</strain>
    </source>
</reference>
<feature type="transmembrane region" description="Helical" evidence="6">
    <location>
        <begin position="88"/>
        <end position="111"/>
    </location>
</feature>
<dbReference type="InterPro" id="IPR016152">
    <property type="entry name" value="PTrfase/Anion_transptr"/>
</dbReference>
<evidence type="ECO:0000256" key="6">
    <source>
        <dbReference type="SAM" id="Phobius"/>
    </source>
</evidence>
<feature type="transmembrane region" description="Helical" evidence="6">
    <location>
        <begin position="317"/>
        <end position="336"/>
    </location>
</feature>
<dbReference type="Gene3D" id="1.20.1740.10">
    <property type="entry name" value="Amino acid/polyamine transporter I"/>
    <property type="match status" value="1"/>
</dbReference>
<protein>
    <submittedName>
        <fullName evidence="8">Amino acid transporter</fullName>
    </submittedName>
</protein>
<evidence type="ECO:0000256" key="4">
    <source>
        <dbReference type="ARBA" id="ARBA00022989"/>
    </source>
</evidence>
<dbReference type="InterPro" id="IPR002293">
    <property type="entry name" value="AA/rel_permease1"/>
</dbReference>
<dbReference type="InterPro" id="IPR050367">
    <property type="entry name" value="APC_superfamily"/>
</dbReference>
<dbReference type="GO" id="GO:0005886">
    <property type="term" value="C:plasma membrane"/>
    <property type="evidence" value="ECO:0007669"/>
    <property type="project" value="UniProtKB-SubCell"/>
</dbReference>
<feature type="transmembrane region" description="Helical" evidence="6">
    <location>
        <begin position="39"/>
        <end position="55"/>
    </location>
</feature>
<feature type="transmembrane region" description="Helical" evidence="6">
    <location>
        <begin position="400"/>
        <end position="419"/>
    </location>
</feature>
<evidence type="ECO:0000256" key="1">
    <source>
        <dbReference type="ARBA" id="ARBA00004651"/>
    </source>
</evidence>
<dbReference type="KEGG" id="haby:HLVA_04810"/>
<feature type="transmembrane region" description="Helical" evidence="6">
    <location>
        <begin position="123"/>
        <end position="144"/>
    </location>
</feature>
<feature type="transmembrane region" description="Helical" evidence="6">
    <location>
        <begin position="342"/>
        <end position="361"/>
    </location>
</feature>
<organism evidence="8 9">
    <name type="scientific">Haliovirga abyssi</name>
    <dbReference type="NCBI Taxonomy" id="2996794"/>
    <lineage>
        <taxon>Bacteria</taxon>
        <taxon>Fusobacteriati</taxon>
        <taxon>Fusobacteriota</taxon>
        <taxon>Fusobacteriia</taxon>
        <taxon>Fusobacteriales</taxon>
        <taxon>Haliovirgaceae</taxon>
        <taxon>Haliovirga</taxon>
    </lineage>
</organism>
<accession>A0AAU9DEX3</accession>
<feature type="transmembrane region" description="Helical" evidence="6">
    <location>
        <begin position="220"/>
        <end position="241"/>
    </location>
</feature>
<evidence type="ECO:0000259" key="7">
    <source>
        <dbReference type="PROSITE" id="PS51094"/>
    </source>
</evidence>
<evidence type="ECO:0000256" key="2">
    <source>
        <dbReference type="ARBA" id="ARBA00022475"/>
    </source>
</evidence>
<feature type="transmembrane region" description="Helical" evidence="6">
    <location>
        <begin position="6"/>
        <end position="27"/>
    </location>
</feature>
<dbReference type="AlphaFoldDB" id="A0AAU9DEX3"/>
<dbReference type="Pfam" id="PF00359">
    <property type="entry name" value="PTS_EIIA_2"/>
    <property type="match status" value="1"/>
</dbReference>
<feature type="domain" description="PTS EIIA type-2" evidence="7">
    <location>
        <begin position="466"/>
        <end position="609"/>
    </location>
</feature>
<keyword evidence="2" id="KW-1003">Cell membrane</keyword>
<feature type="transmembrane region" description="Helical" evidence="6">
    <location>
        <begin position="150"/>
        <end position="169"/>
    </location>
</feature>
<dbReference type="EMBL" id="AP027059">
    <property type="protein sequence ID" value="BDU49912.1"/>
    <property type="molecule type" value="Genomic_DNA"/>
</dbReference>
<proteinExistence type="predicted"/>
<dbReference type="CDD" id="cd00211">
    <property type="entry name" value="PTS_IIA_fru"/>
    <property type="match status" value="1"/>
</dbReference>
<gene>
    <name evidence="8" type="primary">cat5</name>
    <name evidence="8" type="ORF">HLVA_04810</name>
</gene>
<dbReference type="Proteomes" id="UP001321582">
    <property type="component" value="Chromosome"/>
</dbReference>
<dbReference type="PANTHER" id="PTHR42770">
    <property type="entry name" value="AMINO ACID TRANSPORTER-RELATED"/>
    <property type="match status" value="1"/>
</dbReference>
<dbReference type="SUPFAM" id="SSF55804">
    <property type="entry name" value="Phoshotransferase/anion transport protein"/>
    <property type="match status" value="1"/>
</dbReference>
<feature type="transmembrane region" description="Helical" evidence="6">
    <location>
        <begin position="181"/>
        <end position="200"/>
    </location>
</feature>
<dbReference type="InterPro" id="IPR002178">
    <property type="entry name" value="PTS_EIIA_type-2_dom"/>
</dbReference>
<dbReference type="PROSITE" id="PS51094">
    <property type="entry name" value="PTS_EIIA_TYPE_2"/>
    <property type="match status" value="1"/>
</dbReference>
<keyword evidence="3 6" id="KW-0812">Transmembrane</keyword>
<comment type="subcellular location">
    <subcellularLocation>
        <location evidence="1">Cell membrane</location>
        <topology evidence="1">Multi-pass membrane protein</topology>
    </subcellularLocation>
</comment>
<dbReference type="GO" id="GO:0022857">
    <property type="term" value="F:transmembrane transporter activity"/>
    <property type="evidence" value="ECO:0007669"/>
    <property type="project" value="InterPro"/>
</dbReference>
<keyword evidence="4 6" id="KW-1133">Transmembrane helix</keyword>
<evidence type="ECO:0000256" key="5">
    <source>
        <dbReference type="ARBA" id="ARBA00023136"/>
    </source>
</evidence>
<evidence type="ECO:0000313" key="8">
    <source>
        <dbReference type="EMBL" id="BDU49912.1"/>
    </source>
</evidence>
<evidence type="ECO:0000313" key="9">
    <source>
        <dbReference type="Proteomes" id="UP001321582"/>
    </source>
</evidence>
<sequence length="614" mass="68701">MLKKELGFWGIYSMALGAMISSGLFVLPGIAYREVGPMMISSYIVASIMMIPTLFSEAELSTAMPKAGGDYFFIDRSLGVFGGTIGGFANWFFISLKTSFAFVGIGAFYELINPNTNEFQMRLIAISFAVVFVIINLLSVKFVGKIEVFLVFWLILILLIFIVKGVNIVEINNFKINRAINFFDIISTAGLVFISFGGITKITSVAEEVKNPTRNIPLGMFWAFISATILYILSITITVGIMDPVKLAKSYAPLSEASKYFMGNIGEIVLSVGALLAFITTGNAGIMAASRFPIAMSRDSILPPYFSNISKKFGTPYIAIISTGLFIISVVLFLDIKSLAKAASTIMLLSFIFVNIAVIIMRESNLTSYRPKSKTKLYPYLQIVGILAYIYVIMEMGQESIAISLLVLGGAAIWYFVYVKDRAKRESALMYIVKRTTSKELITSSLDTELKDILFERDNIIEDRFDKLIKNMDVLDIEGKMEMLPFFEIVAKDMAEKCKISEEKMVDLLIKREEESPTVIKEGIAIPHLIIPGEKDFNMLVVRCKEGINFSLEKKKVNVVFVLAGTKDERNFHLKVLMNIAQIISNDIFLENFIKSRSKEELRNILLLSERKRG</sequence>
<feature type="transmembrane region" description="Helical" evidence="6">
    <location>
        <begin position="377"/>
        <end position="394"/>
    </location>
</feature>
<keyword evidence="9" id="KW-1185">Reference proteome</keyword>
<keyword evidence="5 6" id="KW-0472">Membrane</keyword>
<dbReference type="PANTHER" id="PTHR42770:SF7">
    <property type="entry name" value="MEMBRANE PROTEIN"/>
    <property type="match status" value="1"/>
</dbReference>
<dbReference type="RefSeq" id="WP_307904852.1">
    <property type="nucleotide sequence ID" value="NZ_AP027059.1"/>
</dbReference>
<dbReference type="Gene3D" id="3.40.930.10">
    <property type="entry name" value="Mannitol-specific EII, Chain A"/>
    <property type="match status" value="1"/>
</dbReference>